<proteinExistence type="predicted"/>
<accession>A0A7R9CSW6</accession>
<reference evidence="1" key="1">
    <citation type="submission" date="2020-11" db="EMBL/GenBank/DDBJ databases">
        <authorList>
            <person name="Tran Van P."/>
        </authorList>
    </citation>
    <scope>NUCLEOTIDE SEQUENCE</scope>
</reference>
<dbReference type="AlphaFoldDB" id="A0A7R9CSW6"/>
<sequence length="194" mass="21224">MEANTTFSREDHGYLQAIAYLAKPSVYGKWVLLCAHSVIAPTDAVVLSLGSEFGNTLYNPVYANSLYDRDLMIRSRPVIEPVPNLYINSTISTITAQWTASNSSSECIAGYEVCWNRSSLVFTDTTCSNVSANTTSHSHSGQHENCIDYAATITTLGVNGLRSNPKFTSISISPSNVNGMYLKTYFYVGPIPQI</sequence>
<organism evidence="1">
    <name type="scientific">Timema poppense</name>
    <name type="common">Walking stick</name>
    <dbReference type="NCBI Taxonomy" id="170557"/>
    <lineage>
        <taxon>Eukaryota</taxon>
        <taxon>Metazoa</taxon>
        <taxon>Ecdysozoa</taxon>
        <taxon>Arthropoda</taxon>
        <taxon>Hexapoda</taxon>
        <taxon>Insecta</taxon>
        <taxon>Pterygota</taxon>
        <taxon>Neoptera</taxon>
        <taxon>Polyneoptera</taxon>
        <taxon>Phasmatodea</taxon>
        <taxon>Timematodea</taxon>
        <taxon>Timematoidea</taxon>
        <taxon>Timematidae</taxon>
        <taxon>Timema</taxon>
    </lineage>
</organism>
<gene>
    <name evidence="1" type="ORF">TPSB3V08_LOCUS3185</name>
</gene>
<evidence type="ECO:0000313" key="1">
    <source>
        <dbReference type="EMBL" id="CAD7401614.1"/>
    </source>
</evidence>
<dbReference type="EMBL" id="OD001362">
    <property type="protein sequence ID" value="CAD7401614.1"/>
    <property type="molecule type" value="Genomic_DNA"/>
</dbReference>
<name>A0A7R9CSW6_TIMPO</name>
<protein>
    <submittedName>
        <fullName evidence="1">Uncharacterized protein</fullName>
    </submittedName>
</protein>